<accession>A0A834HN54</accession>
<dbReference type="GO" id="GO:0016020">
    <property type="term" value="C:membrane"/>
    <property type="evidence" value="ECO:0007669"/>
    <property type="project" value="UniProtKB-SubCell"/>
</dbReference>
<dbReference type="EMBL" id="JAACXV010014628">
    <property type="protein sequence ID" value="KAF7265352.1"/>
    <property type="molecule type" value="Genomic_DNA"/>
</dbReference>
<evidence type="ECO:0000256" key="6">
    <source>
        <dbReference type="SAM" id="Phobius"/>
    </source>
</evidence>
<keyword evidence="8" id="KW-1185">Reference proteome</keyword>
<evidence type="ECO:0000256" key="5">
    <source>
        <dbReference type="ARBA" id="ARBA00023136"/>
    </source>
</evidence>
<keyword evidence="5 6" id="KW-0472">Membrane</keyword>
<dbReference type="InterPro" id="IPR026770">
    <property type="entry name" value="RNase_K"/>
</dbReference>
<feature type="transmembrane region" description="Helical" evidence="6">
    <location>
        <begin position="64"/>
        <end position="85"/>
    </location>
</feature>
<evidence type="ECO:0000313" key="8">
    <source>
        <dbReference type="Proteomes" id="UP000625711"/>
    </source>
</evidence>
<evidence type="ECO:0000256" key="2">
    <source>
        <dbReference type="ARBA" id="ARBA00008458"/>
    </source>
</evidence>
<sequence length="105" mass="11819">MACCGPKLSLCGLIISVWGIVQLALMGVFYYIEAVALAEDLPEIHEYQNITDFYSKMTMGYQQNAYNCWIAALLYLITLVICSSVEPAQGVTRFKHNVYLIIQLC</sequence>
<keyword evidence="3 6" id="KW-0812">Transmembrane</keyword>
<comment type="similarity">
    <text evidence="2">Belongs to the RNase K family.</text>
</comment>
<evidence type="ECO:0000256" key="4">
    <source>
        <dbReference type="ARBA" id="ARBA00022989"/>
    </source>
</evidence>
<evidence type="ECO:0000313" key="7">
    <source>
        <dbReference type="EMBL" id="KAF7265352.1"/>
    </source>
</evidence>
<dbReference type="GO" id="GO:0004521">
    <property type="term" value="F:RNA endonuclease activity"/>
    <property type="evidence" value="ECO:0007669"/>
    <property type="project" value="InterPro"/>
</dbReference>
<name>A0A834HN54_RHYFE</name>
<dbReference type="OrthoDB" id="67317at2759"/>
<dbReference type="AlphaFoldDB" id="A0A834HN54"/>
<comment type="subcellular location">
    <subcellularLocation>
        <location evidence="1">Membrane</location>
        <topology evidence="1">Multi-pass membrane protein</topology>
    </subcellularLocation>
</comment>
<reference evidence="7" key="1">
    <citation type="submission" date="2020-08" db="EMBL/GenBank/DDBJ databases">
        <title>Genome sequencing and assembly of the red palm weevil Rhynchophorus ferrugineus.</title>
        <authorList>
            <person name="Dias G.B."/>
            <person name="Bergman C.M."/>
            <person name="Manee M."/>
        </authorList>
    </citation>
    <scope>NUCLEOTIDE SEQUENCE</scope>
    <source>
        <strain evidence="7">AA-2017</strain>
        <tissue evidence="7">Whole larva</tissue>
    </source>
</reference>
<organism evidence="7 8">
    <name type="scientific">Rhynchophorus ferrugineus</name>
    <name type="common">Red palm weevil</name>
    <name type="synonym">Curculio ferrugineus</name>
    <dbReference type="NCBI Taxonomy" id="354439"/>
    <lineage>
        <taxon>Eukaryota</taxon>
        <taxon>Metazoa</taxon>
        <taxon>Ecdysozoa</taxon>
        <taxon>Arthropoda</taxon>
        <taxon>Hexapoda</taxon>
        <taxon>Insecta</taxon>
        <taxon>Pterygota</taxon>
        <taxon>Neoptera</taxon>
        <taxon>Endopterygota</taxon>
        <taxon>Coleoptera</taxon>
        <taxon>Polyphaga</taxon>
        <taxon>Cucujiformia</taxon>
        <taxon>Curculionidae</taxon>
        <taxon>Dryophthorinae</taxon>
        <taxon>Rhynchophorus</taxon>
    </lineage>
</organism>
<dbReference type="PANTHER" id="PTHR31733">
    <property type="entry name" value="RIBONUCLEASE KAPPA"/>
    <property type="match status" value="1"/>
</dbReference>
<gene>
    <name evidence="7" type="ORF">GWI33_021201</name>
</gene>
<dbReference type="Proteomes" id="UP000625711">
    <property type="component" value="Unassembled WGS sequence"/>
</dbReference>
<feature type="transmembrane region" description="Helical" evidence="6">
    <location>
        <begin position="12"/>
        <end position="32"/>
    </location>
</feature>
<protein>
    <submittedName>
        <fullName evidence="7">Uncharacterized protein</fullName>
    </submittedName>
</protein>
<keyword evidence="4 6" id="KW-1133">Transmembrane helix</keyword>
<comment type="caution">
    <text evidence="7">The sequence shown here is derived from an EMBL/GenBank/DDBJ whole genome shotgun (WGS) entry which is preliminary data.</text>
</comment>
<evidence type="ECO:0000256" key="1">
    <source>
        <dbReference type="ARBA" id="ARBA00004141"/>
    </source>
</evidence>
<proteinExistence type="inferred from homology"/>
<evidence type="ECO:0000256" key="3">
    <source>
        <dbReference type="ARBA" id="ARBA00022692"/>
    </source>
</evidence>